<dbReference type="Pfam" id="PF24883">
    <property type="entry name" value="NPHP3_N"/>
    <property type="match status" value="1"/>
</dbReference>
<feature type="repeat" description="WD" evidence="3">
    <location>
        <begin position="1086"/>
        <end position="1127"/>
    </location>
</feature>
<organism evidence="6 7">
    <name type="scientific">Pleurotus ostreatus</name>
    <name type="common">Oyster mushroom</name>
    <name type="synonym">White-rot fungus</name>
    <dbReference type="NCBI Taxonomy" id="5322"/>
    <lineage>
        <taxon>Eukaryota</taxon>
        <taxon>Fungi</taxon>
        <taxon>Dikarya</taxon>
        <taxon>Basidiomycota</taxon>
        <taxon>Agaricomycotina</taxon>
        <taxon>Agaricomycetes</taxon>
        <taxon>Agaricomycetidae</taxon>
        <taxon>Agaricales</taxon>
        <taxon>Pleurotineae</taxon>
        <taxon>Pleurotaceae</taxon>
        <taxon>Pleurotus</taxon>
    </lineage>
</organism>
<dbReference type="PROSITE" id="PS50294">
    <property type="entry name" value="WD_REPEATS_REGION"/>
    <property type="match status" value="3"/>
</dbReference>
<feature type="domain" description="C2" evidence="4">
    <location>
        <begin position="1"/>
        <end position="109"/>
    </location>
</feature>
<evidence type="ECO:0000313" key="7">
    <source>
        <dbReference type="Proteomes" id="UP000623687"/>
    </source>
</evidence>
<evidence type="ECO:0000313" key="6">
    <source>
        <dbReference type="EMBL" id="KAF7421178.1"/>
    </source>
</evidence>
<proteinExistence type="predicted"/>
<dbReference type="PROSITE" id="PS50082">
    <property type="entry name" value="WD_REPEATS_2"/>
    <property type="match status" value="4"/>
</dbReference>
<dbReference type="InterPro" id="IPR056884">
    <property type="entry name" value="NPHP3-like_N"/>
</dbReference>
<evidence type="ECO:0000259" key="4">
    <source>
        <dbReference type="PROSITE" id="PS50004"/>
    </source>
</evidence>
<feature type="repeat" description="WD" evidence="3">
    <location>
        <begin position="1173"/>
        <end position="1214"/>
    </location>
</feature>
<evidence type="ECO:0000256" key="3">
    <source>
        <dbReference type="PROSITE-ProRule" id="PRU00221"/>
    </source>
</evidence>
<protein>
    <submittedName>
        <fullName evidence="6">POC1 centriolar protein A</fullName>
    </submittedName>
</protein>
<keyword evidence="7" id="KW-1185">Reference proteome</keyword>
<evidence type="ECO:0000259" key="5">
    <source>
        <dbReference type="PROSITE" id="PS50837"/>
    </source>
</evidence>
<dbReference type="GeneID" id="59381516"/>
<keyword evidence="1 3" id="KW-0853">WD repeat</keyword>
<dbReference type="InterPro" id="IPR001680">
    <property type="entry name" value="WD40_rpt"/>
</dbReference>
<dbReference type="Gene3D" id="2.60.40.150">
    <property type="entry name" value="C2 domain"/>
    <property type="match status" value="1"/>
</dbReference>
<reference evidence="6" key="1">
    <citation type="submission" date="2019-07" db="EMBL/GenBank/DDBJ databases">
        <authorList>
            <person name="Palmer J.M."/>
        </authorList>
    </citation>
    <scope>NUCLEOTIDE SEQUENCE</scope>
    <source>
        <strain evidence="6">PC9</strain>
    </source>
</reference>
<dbReference type="SMART" id="SM00239">
    <property type="entry name" value="C2"/>
    <property type="match status" value="1"/>
</dbReference>
<dbReference type="Proteomes" id="UP000623687">
    <property type="component" value="Unassembled WGS sequence"/>
</dbReference>
<dbReference type="VEuPathDB" id="FungiDB:PC9H_011698"/>
<dbReference type="InterPro" id="IPR019775">
    <property type="entry name" value="WD40_repeat_CS"/>
</dbReference>
<dbReference type="InterPro" id="IPR007111">
    <property type="entry name" value="NACHT_NTPase"/>
</dbReference>
<dbReference type="SUPFAM" id="SSF49562">
    <property type="entry name" value="C2 domain (Calcium/lipid-binding domain, CaLB)"/>
    <property type="match status" value="1"/>
</dbReference>
<dbReference type="SUPFAM" id="SSF50998">
    <property type="entry name" value="Quinoprotein alcohol dehydrogenase-like"/>
    <property type="match status" value="1"/>
</dbReference>
<dbReference type="Pfam" id="PF00400">
    <property type="entry name" value="WD40"/>
    <property type="match status" value="4"/>
</dbReference>
<dbReference type="InterPro" id="IPR027417">
    <property type="entry name" value="P-loop_NTPase"/>
</dbReference>
<evidence type="ECO:0000256" key="2">
    <source>
        <dbReference type="ARBA" id="ARBA00022737"/>
    </source>
</evidence>
<dbReference type="EMBL" id="JACETU010000009">
    <property type="protein sequence ID" value="KAF7421178.1"/>
    <property type="molecule type" value="Genomic_DNA"/>
</dbReference>
<dbReference type="InterPro" id="IPR050505">
    <property type="entry name" value="WDR55/POC1"/>
</dbReference>
<dbReference type="PROSITE" id="PS50837">
    <property type="entry name" value="NACHT"/>
    <property type="match status" value="1"/>
</dbReference>
<dbReference type="InterPro" id="IPR000008">
    <property type="entry name" value="C2_dom"/>
</dbReference>
<feature type="repeat" description="WD" evidence="3">
    <location>
        <begin position="1052"/>
        <end position="1084"/>
    </location>
</feature>
<evidence type="ECO:0000256" key="1">
    <source>
        <dbReference type="ARBA" id="ARBA00022574"/>
    </source>
</evidence>
<dbReference type="OrthoDB" id="163438at2759"/>
<dbReference type="SMART" id="SM00320">
    <property type="entry name" value="WD40"/>
    <property type="match status" value="7"/>
</dbReference>
<dbReference type="SUPFAM" id="SSF52540">
    <property type="entry name" value="P-loop containing nucleoside triphosphate hydrolases"/>
    <property type="match status" value="1"/>
</dbReference>
<dbReference type="InterPro" id="IPR035892">
    <property type="entry name" value="C2_domain_sf"/>
</dbReference>
<feature type="domain" description="NACHT" evidence="5">
    <location>
        <begin position="349"/>
        <end position="504"/>
    </location>
</feature>
<comment type="caution">
    <text evidence="6">The sequence shown here is derived from an EMBL/GenBank/DDBJ whole genome shotgun (WGS) entry which is preliminary data.</text>
</comment>
<feature type="repeat" description="WD" evidence="3">
    <location>
        <begin position="1141"/>
        <end position="1171"/>
    </location>
</feature>
<dbReference type="PANTHER" id="PTHR44019">
    <property type="entry name" value="WD REPEAT-CONTAINING PROTEIN 55"/>
    <property type="match status" value="1"/>
</dbReference>
<dbReference type="InterPro" id="IPR011047">
    <property type="entry name" value="Quinoprotein_ADH-like_sf"/>
</dbReference>
<dbReference type="CDD" id="cd00030">
    <property type="entry name" value="C2"/>
    <property type="match status" value="1"/>
</dbReference>
<dbReference type="PANTHER" id="PTHR44019:SF8">
    <property type="entry name" value="POC1 CENTRIOLAR PROTEIN HOMOLOG"/>
    <property type="match status" value="1"/>
</dbReference>
<dbReference type="PROSITE" id="PS00678">
    <property type="entry name" value="WD_REPEATS_1"/>
    <property type="match status" value="1"/>
</dbReference>
<accession>A0A8H6ZMA4</accession>
<dbReference type="Gene3D" id="2.130.10.10">
    <property type="entry name" value="YVTN repeat-like/Quinoprotein amine dehydrogenase"/>
    <property type="match status" value="3"/>
</dbReference>
<sequence length="1413" mass="156494">MPKINLNIKVLQATGLECKSKLGRLPNTFVKISHIGFAGSEDSQGCRTKVVKGTTSPTWDETFPLSFDSGDSPLAFEIFDDGLGAPISYGTVEKAVSDVLASNRLEIIFPSCGATLFIQVERPGPSPSQTLTEVVKALDKLTEIPESTQVFVSEAVSLVSGVSISWLHLILLMALTFQLSHMQIVEGLLDVDQEMGRLCEAMSSLYGFADPLDAMCKNHQELDSTLVEVVKQVLHQTIECALFIREHIGKGFASQDASPFTKSKVNEFRDAFTSLGDSLDMGLGVQTSLASIHVSPCIPDVQELALKDTLNPVVMDWSDRPTCHPRTRLEVHRMITKWIIEPPTESQSKVLWITGLAGAGKSTLATTVANMYAEIGRLGAFVFFDRDVTERSNPLLFVRTLAYELSKFDGRISAAVEGAITLNPRIAQMQLDSQFRDLVRLPLQSAASNTPGGKSLADEGPVVIVIDSLDECGNESTRKQLLNVLAKETSQLPPVFRVIITSRSEPDIYRAFQNEPHIKHYELEVSPDDQDVRMYMESRIREIAEANSLDETWPGDDMLRSFVSGAGGLFIWASTACKYIDSYDPDSALEDLLQGDGFHAGLDVLYKRALQGAWDWEASNFKDHFQAVVGFVLVAKNPLRSSTIEQLFEVPVQQVLGRLSSVIRHNDSDPVRILHTSFSEFISTSDRCGDSMWLINIPHHEYQAAAKCIRQIEKSFEAPRHFALGLAYERDYDEAVTYACEHWIHHVLAVVDDVERMEIAAAVYGFMKVHTMHWLEAMSILGMSRSTPSALERLYKWARDVGVDDTRVLAYDAYRFATFFAETIAEHPAMVTQVALPFAPLESTIYQLFHDHHELPTVMGGYEQKWSPSLRAFPILDTSVICASFSPDMTKVMSTGARFDDDTPIEGTENNCVRCWDVATGTEAMPSVELGYTSIAQFSPDGAQIWVATGQGYVHVLDASTGDQLSKLTMVMWANKPNDPTASGTTESQLQTPTIEGGFTRAAFSGDGRWVVFGDDSGELYVIDREAGKQAYDILDDCSRLEWRDLVRMFNSIAFSPDGKVFAAGSGDGNLYIWRTETGEKLFAPLEGHNAEVILVAFSPEGNKLYSASEDGNVRVWDCTTGFGINSTNINIAEISGFQPIAFSPDGRMASTSTNGTIQIWDVSTGKEIGPVLQGHFNAVSAMTFSQDGSRLVSGAFKDNIQTWDVSESRTGDLVRFSRHDRPPHTVAFSPSGLIVRSSRPDETKFWSAITGRELKMVQYDKSANFVALLDDYDGDDEEIKRKFKESRAKSNEAPDTLVTSSGDTVTLIDSLPDAQLSELEIEWEAVIKHSSLAVSLSSWSVLHSCVFYHPQGAGEIDGVVKNDESQKFWRLPRELRHRSNDVRPNFITFGIWNGRVFVVHIPQKLVHSNIPQ</sequence>
<name>A0A8H6ZMA4_PLEOS</name>
<dbReference type="RefSeq" id="XP_036627036.1">
    <property type="nucleotide sequence ID" value="XM_036781181.1"/>
</dbReference>
<dbReference type="InterPro" id="IPR015943">
    <property type="entry name" value="WD40/YVTN_repeat-like_dom_sf"/>
</dbReference>
<keyword evidence="2" id="KW-0677">Repeat</keyword>
<dbReference type="Gene3D" id="3.40.50.300">
    <property type="entry name" value="P-loop containing nucleotide triphosphate hydrolases"/>
    <property type="match status" value="1"/>
</dbReference>
<gene>
    <name evidence="6" type="primary">POC1A_2</name>
    <name evidence="6" type="ORF">PC9H_011698</name>
</gene>
<dbReference type="Pfam" id="PF00168">
    <property type="entry name" value="C2"/>
    <property type="match status" value="1"/>
</dbReference>
<dbReference type="PROSITE" id="PS50004">
    <property type="entry name" value="C2"/>
    <property type="match status" value="1"/>
</dbReference>